<evidence type="ECO:0000313" key="3">
    <source>
        <dbReference type="Proteomes" id="UP000054324"/>
    </source>
</evidence>
<dbReference type="OrthoDB" id="6275914at2759"/>
<evidence type="ECO:0000256" key="1">
    <source>
        <dbReference type="SAM" id="MobiDB-lite"/>
    </source>
</evidence>
<dbReference type="CTD" id="20320090"/>
<organism evidence="2 3">
    <name type="scientific">Opisthorchis viverrini</name>
    <name type="common">Southeast Asian liver fluke</name>
    <dbReference type="NCBI Taxonomy" id="6198"/>
    <lineage>
        <taxon>Eukaryota</taxon>
        <taxon>Metazoa</taxon>
        <taxon>Spiralia</taxon>
        <taxon>Lophotrochozoa</taxon>
        <taxon>Platyhelminthes</taxon>
        <taxon>Trematoda</taxon>
        <taxon>Digenea</taxon>
        <taxon>Opisthorchiida</taxon>
        <taxon>Opisthorchiata</taxon>
        <taxon>Opisthorchiidae</taxon>
        <taxon>Opisthorchis</taxon>
    </lineage>
</organism>
<dbReference type="Proteomes" id="UP000054324">
    <property type="component" value="Unassembled WGS sequence"/>
</dbReference>
<dbReference type="SUPFAM" id="SSF47473">
    <property type="entry name" value="EF-hand"/>
    <property type="match status" value="1"/>
</dbReference>
<evidence type="ECO:0008006" key="4">
    <source>
        <dbReference type="Google" id="ProtNLM"/>
    </source>
</evidence>
<dbReference type="SUPFAM" id="SSF54648">
    <property type="entry name" value="DLC"/>
    <property type="match status" value="1"/>
</dbReference>
<accession>A0A074ZMC3</accession>
<dbReference type="CDD" id="cd21454">
    <property type="entry name" value="DLC-like_TAL"/>
    <property type="match status" value="1"/>
</dbReference>
<gene>
    <name evidence="2" type="ORF">T265_05908</name>
</gene>
<reference evidence="2 3" key="1">
    <citation type="submission" date="2013-11" db="EMBL/GenBank/DDBJ databases">
        <title>Opisthorchis viverrini - life in the bile duct.</title>
        <authorList>
            <person name="Young N.D."/>
            <person name="Nagarajan N."/>
            <person name="Lin S.J."/>
            <person name="Korhonen P.K."/>
            <person name="Jex A.R."/>
            <person name="Hall R.S."/>
            <person name="Safavi-Hemami H."/>
            <person name="Kaewkong W."/>
            <person name="Bertrand D."/>
            <person name="Gao S."/>
            <person name="Seet Q."/>
            <person name="Wongkham S."/>
            <person name="Teh B.T."/>
            <person name="Wongkham C."/>
            <person name="Intapan P.M."/>
            <person name="Maleewong W."/>
            <person name="Yang X."/>
            <person name="Hu M."/>
            <person name="Wang Z."/>
            <person name="Hofmann A."/>
            <person name="Sternberg P.W."/>
            <person name="Tan P."/>
            <person name="Wang J."/>
            <person name="Gasser R.B."/>
        </authorList>
    </citation>
    <scope>NUCLEOTIDE SEQUENCE [LARGE SCALE GENOMIC DNA]</scope>
</reference>
<name>A0A074ZMC3_OPIVI</name>
<dbReference type="KEGG" id="ovi:T265_05908"/>
<dbReference type="EMBL" id="KL596735">
    <property type="protein sequence ID" value="KER26922.1"/>
    <property type="molecule type" value="Genomic_DNA"/>
</dbReference>
<dbReference type="Gene3D" id="3.30.740.10">
    <property type="entry name" value="Protein Inhibitor Of Neuronal Nitric Oxide Synthase"/>
    <property type="match status" value="1"/>
</dbReference>
<dbReference type="Pfam" id="PF01221">
    <property type="entry name" value="Dynein_light"/>
    <property type="match status" value="1"/>
</dbReference>
<evidence type="ECO:0000313" key="2">
    <source>
        <dbReference type="EMBL" id="KER26922.1"/>
    </source>
</evidence>
<dbReference type="STRING" id="6198.A0A074ZMC3"/>
<feature type="compositionally biased region" description="Basic and acidic residues" evidence="1">
    <location>
        <begin position="113"/>
        <end position="129"/>
    </location>
</feature>
<proteinExistence type="predicted"/>
<dbReference type="RefSeq" id="XP_009169307.1">
    <property type="nucleotide sequence ID" value="XM_009171043.1"/>
</dbReference>
<dbReference type="GO" id="GO:0007017">
    <property type="term" value="P:microtubule-based process"/>
    <property type="evidence" value="ECO:0007669"/>
    <property type="project" value="InterPro"/>
</dbReference>
<sequence length="284" mass="32613">MDAFIEAFYAIDVDRSEHSTSLSYTETITLDELRDYMEKNNMDPAFIERWQEIFDPEHTGSITLNTFCEVLGLELNNIRGQFDAAESVKHSASKQNDNDEELERSPPPQNGKLRQDDKDVEQARRKSSENADELNTWLEQKEPSSVAFVNGDTSKQISGESFDKIQVDETAPFSALRNGSDDTQKKFTENGSGCGNGYEEISVDIAEDLKTAIVRYAIEGLGQHQEDRDLVKWLKQRMDKEHGRLWHCTIVRGQYFSFYSYQPGHSFCFKIGPRIFIVFKTPFY</sequence>
<keyword evidence="3" id="KW-1185">Reference proteome</keyword>
<dbReference type="GeneID" id="20320090"/>
<dbReference type="SMART" id="SM01375">
    <property type="entry name" value="Dynein_light"/>
    <property type="match status" value="1"/>
</dbReference>
<dbReference type="AlphaFoldDB" id="A0A074ZMC3"/>
<protein>
    <recommendedName>
        <fullName evidence="4">EF hand</fullName>
    </recommendedName>
</protein>
<dbReference type="InterPro" id="IPR001372">
    <property type="entry name" value="Dynein_light_chain_typ-1/2"/>
</dbReference>
<dbReference type="InterPro" id="IPR011992">
    <property type="entry name" value="EF-hand-dom_pair"/>
</dbReference>
<dbReference type="InterPro" id="IPR037177">
    <property type="entry name" value="DLC_sf"/>
</dbReference>
<dbReference type="GO" id="GO:0030286">
    <property type="term" value="C:dynein complex"/>
    <property type="evidence" value="ECO:0007669"/>
    <property type="project" value="InterPro"/>
</dbReference>
<dbReference type="Gene3D" id="1.10.238.10">
    <property type="entry name" value="EF-hand"/>
    <property type="match status" value="1"/>
</dbReference>
<feature type="region of interest" description="Disordered" evidence="1">
    <location>
        <begin position="86"/>
        <end position="139"/>
    </location>
</feature>